<accession>A0ACB9L7Q0</accession>
<evidence type="ECO:0000313" key="2">
    <source>
        <dbReference type="Proteomes" id="UP000828941"/>
    </source>
</evidence>
<gene>
    <name evidence="1" type="ORF">L6164_028942</name>
</gene>
<dbReference type="Proteomes" id="UP000828941">
    <property type="component" value="Chromosome 12"/>
</dbReference>
<proteinExistence type="predicted"/>
<reference evidence="1 2" key="1">
    <citation type="journal article" date="2022" name="DNA Res.">
        <title>Chromosomal-level genome assembly of the orchid tree Bauhinia variegata (Leguminosae; Cercidoideae) supports the allotetraploid origin hypothesis of Bauhinia.</title>
        <authorList>
            <person name="Zhong Y."/>
            <person name="Chen Y."/>
            <person name="Zheng D."/>
            <person name="Pang J."/>
            <person name="Liu Y."/>
            <person name="Luo S."/>
            <person name="Meng S."/>
            <person name="Qian L."/>
            <person name="Wei D."/>
            <person name="Dai S."/>
            <person name="Zhou R."/>
        </authorList>
    </citation>
    <scope>NUCLEOTIDE SEQUENCE [LARGE SCALE GENOMIC DNA]</scope>
    <source>
        <strain evidence="1">BV-YZ2020</strain>
    </source>
</reference>
<organism evidence="1 2">
    <name type="scientific">Bauhinia variegata</name>
    <name type="common">Purple orchid tree</name>
    <name type="synonym">Phanera variegata</name>
    <dbReference type="NCBI Taxonomy" id="167791"/>
    <lineage>
        <taxon>Eukaryota</taxon>
        <taxon>Viridiplantae</taxon>
        <taxon>Streptophyta</taxon>
        <taxon>Embryophyta</taxon>
        <taxon>Tracheophyta</taxon>
        <taxon>Spermatophyta</taxon>
        <taxon>Magnoliopsida</taxon>
        <taxon>eudicotyledons</taxon>
        <taxon>Gunneridae</taxon>
        <taxon>Pentapetalae</taxon>
        <taxon>rosids</taxon>
        <taxon>fabids</taxon>
        <taxon>Fabales</taxon>
        <taxon>Fabaceae</taxon>
        <taxon>Cercidoideae</taxon>
        <taxon>Cercideae</taxon>
        <taxon>Bauhiniinae</taxon>
        <taxon>Bauhinia</taxon>
    </lineage>
</organism>
<keyword evidence="2" id="KW-1185">Reference proteome</keyword>
<dbReference type="EMBL" id="CM039437">
    <property type="protein sequence ID" value="KAI4305583.1"/>
    <property type="molecule type" value="Genomic_DNA"/>
</dbReference>
<sequence>MKQKVVIRVSMNDSKSRSKALKIAVGVCGVETAALKGEEKDQIEVTGEDIDAVELTTLLRKGIGFSELVSVGPVEKKEEKPAEPTVYAWPYVYGGSAYQTHYQTYPIPIYQYQEPSCSIM</sequence>
<comment type="caution">
    <text evidence="1">The sequence shown here is derived from an EMBL/GenBank/DDBJ whole genome shotgun (WGS) entry which is preliminary data.</text>
</comment>
<evidence type="ECO:0000313" key="1">
    <source>
        <dbReference type="EMBL" id="KAI4305583.1"/>
    </source>
</evidence>
<protein>
    <submittedName>
        <fullName evidence="1">Uncharacterized protein</fullName>
    </submittedName>
</protein>
<name>A0ACB9L7Q0_BAUVA</name>